<dbReference type="Proteomes" id="UP000298325">
    <property type="component" value="Unassembled WGS sequence"/>
</dbReference>
<organism evidence="1 2">
    <name type="scientific">Marinobacter confluentis</name>
    <dbReference type="NCBI Taxonomy" id="1697557"/>
    <lineage>
        <taxon>Bacteria</taxon>
        <taxon>Pseudomonadati</taxon>
        <taxon>Pseudomonadota</taxon>
        <taxon>Gammaproteobacteria</taxon>
        <taxon>Pseudomonadales</taxon>
        <taxon>Marinobacteraceae</taxon>
        <taxon>Marinobacter</taxon>
    </lineage>
</organism>
<evidence type="ECO:0000313" key="1">
    <source>
        <dbReference type="EMBL" id="TGN41351.1"/>
    </source>
</evidence>
<dbReference type="EMBL" id="SRPF01000001">
    <property type="protein sequence ID" value="TGN41351.1"/>
    <property type="molecule type" value="Genomic_DNA"/>
</dbReference>
<dbReference type="AlphaFoldDB" id="A0A4Z1C4Q3"/>
<protein>
    <submittedName>
        <fullName evidence="1">Uncharacterized protein</fullName>
    </submittedName>
</protein>
<keyword evidence="2" id="KW-1185">Reference proteome</keyword>
<reference evidence="1 2" key="1">
    <citation type="submission" date="2019-04" db="EMBL/GenBank/DDBJ databases">
        <authorList>
            <person name="Park S."/>
            <person name="Yoon J.-H."/>
        </authorList>
    </citation>
    <scope>NUCLEOTIDE SEQUENCE [LARGE SCALE GENOMIC DNA]</scope>
    <source>
        <strain evidence="1 2">HJM-18</strain>
    </source>
</reference>
<sequence>MKISDVILDKESEEREKTTIKVSQSGQIKINLDTLTRLIKEILKLKNQKISAILKTKGIEGKLAGQIFINLLKYSPSDKEQYLTHRESLAAFLSKYVIIKWKGIKHRKTTTYKKPHEIFFSLLMNQPKIIDMLLERGLEELKKRSQK</sequence>
<comment type="caution">
    <text evidence="1">The sequence shown here is derived from an EMBL/GenBank/DDBJ whole genome shotgun (WGS) entry which is preliminary data.</text>
</comment>
<name>A0A4Z1C4Q3_9GAMM</name>
<gene>
    <name evidence="1" type="ORF">E5Q11_02050</name>
</gene>
<accession>A0A4Z1C4Q3</accession>
<evidence type="ECO:0000313" key="2">
    <source>
        <dbReference type="Proteomes" id="UP000298325"/>
    </source>
</evidence>
<proteinExistence type="predicted"/>
<dbReference type="OrthoDB" id="6374357at2"/>
<dbReference type="RefSeq" id="WP_135801736.1">
    <property type="nucleotide sequence ID" value="NZ_SRPF01000001.1"/>
</dbReference>